<dbReference type="KEGG" id="sus:Acid_3140"/>
<dbReference type="OrthoDB" id="3267840at2"/>
<evidence type="ECO:0000259" key="2">
    <source>
        <dbReference type="Pfam" id="PF13490"/>
    </source>
</evidence>
<feature type="domain" description="Putative zinc-finger" evidence="2">
    <location>
        <begin position="11"/>
        <end position="44"/>
    </location>
</feature>
<evidence type="ECO:0000313" key="3">
    <source>
        <dbReference type="EMBL" id="ABJ84118.1"/>
    </source>
</evidence>
<dbReference type="EMBL" id="CP000473">
    <property type="protein sequence ID" value="ABJ84118.1"/>
    <property type="molecule type" value="Genomic_DNA"/>
</dbReference>
<dbReference type="eggNOG" id="COG5662">
    <property type="taxonomic scope" value="Bacteria"/>
</dbReference>
<feature type="transmembrane region" description="Helical" evidence="1">
    <location>
        <begin position="87"/>
        <end position="105"/>
    </location>
</feature>
<gene>
    <name evidence="3" type="ordered locus">Acid_3140</name>
</gene>
<dbReference type="AlphaFoldDB" id="Q022I2"/>
<dbReference type="HOGENOM" id="CLU_972869_0_0_0"/>
<dbReference type="Pfam" id="PF13490">
    <property type="entry name" value="zf-HC2"/>
    <property type="match status" value="1"/>
</dbReference>
<dbReference type="InParanoid" id="Q022I2"/>
<organism evidence="3">
    <name type="scientific">Solibacter usitatus (strain Ellin6076)</name>
    <dbReference type="NCBI Taxonomy" id="234267"/>
    <lineage>
        <taxon>Bacteria</taxon>
        <taxon>Pseudomonadati</taxon>
        <taxon>Acidobacteriota</taxon>
        <taxon>Terriglobia</taxon>
        <taxon>Bryobacterales</taxon>
        <taxon>Solibacteraceae</taxon>
        <taxon>Candidatus Solibacter</taxon>
    </lineage>
</organism>
<keyword evidence="1" id="KW-1133">Transmembrane helix</keyword>
<protein>
    <submittedName>
        <fullName evidence="3">Putative transmembrane anti-sigma factor</fullName>
    </submittedName>
</protein>
<sequence length="286" mass="31622">MTRHQFGEGACEKTRRYMDAYLSNELLVETTHDVLRHLESCPACTAELEIRTRLRSRLKAAVQAHTAPPHLPALVRKKLHNNQPARWPFYAVAAAAMVIVTTVWLRPGVTLAPDIADRAGQATYIQKVSAPLAQVFKPGLGDHVHCAFFRRYPPNPPDLHEMETKLGEEYKALLPLMGPAVPEGYRLVMAHQCTYAGRHFIHLTMRKGSDVISLIITRKNPDETFRTLSPAADAAGIPLYQASAANYQVAGFESGNYLIYVVSDLKGAANLEIATALAPAFRQLLS</sequence>
<name>Q022I2_SOLUE</name>
<evidence type="ECO:0000256" key="1">
    <source>
        <dbReference type="SAM" id="Phobius"/>
    </source>
</evidence>
<dbReference type="InterPro" id="IPR027383">
    <property type="entry name" value="Znf_put"/>
</dbReference>
<keyword evidence="1 3" id="KW-0812">Transmembrane</keyword>
<accession>Q022I2</accession>
<keyword evidence="1" id="KW-0472">Membrane</keyword>
<proteinExistence type="predicted"/>
<reference evidence="3" key="1">
    <citation type="submission" date="2006-10" db="EMBL/GenBank/DDBJ databases">
        <title>Complete sequence of Solibacter usitatus Ellin6076.</title>
        <authorList>
            <consortium name="US DOE Joint Genome Institute"/>
            <person name="Copeland A."/>
            <person name="Lucas S."/>
            <person name="Lapidus A."/>
            <person name="Barry K."/>
            <person name="Detter J.C."/>
            <person name="Glavina del Rio T."/>
            <person name="Hammon N."/>
            <person name="Israni S."/>
            <person name="Dalin E."/>
            <person name="Tice H."/>
            <person name="Pitluck S."/>
            <person name="Thompson L.S."/>
            <person name="Brettin T."/>
            <person name="Bruce D."/>
            <person name="Han C."/>
            <person name="Tapia R."/>
            <person name="Gilna P."/>
            <person name="Schmutz J."/>
            <person name="Larimer F."/>
            <person name="Land M."/>
            <person name="Hauser L."/>
            <person name="Kyrpides N."/>
            <person name="Mikhailova N."/>
            <person name="Janssen P.H."/>
            <person name="Kuske C.R."/>
            <person name="Richardson P."/>
        </authorList>
    </citation>
    <scope>NUCLEOTIDE SEQUENCE</scope>
    <source>
        <strain evidence="3">Ellin6076</strain>
    </source>
</reference>
<dbReference type="STRING" id="234267.Acid_3140"/>